<evidence type="ECO:0000259" key="3">
    <source>
        <dbReference type="Pfam" id="PF18310"/>
    </source>
</evidence>
<dbReference type="Gene3D" id="2.60.40.10">
    <property type="entry name" value="Immunoglobulins"/>
    <property type="match status" value="1"/>
</dbReference>
<evidence type="ECO:0000259" key="2">
    <source>
        <dbReference type="Pfam" id="PF16586"/>
    </source>
</evidence>
<dbReference type="InterPro" id="IPR017853">
    <property type="entry name" value="GH"/>
</dbReference>
<feature type="domain" description="DUF5060" evidence="2">
    <location>
        <begin position="17"/>
        <end position="82"/>
    </location>
</feature>
<dbReference type="AlphaFoldDB" id="A0A9D2EBJ8"/>
<name>A0A9D2EBJ8_9MICO</name>
<dbReference type="InterPro" id="IPR032260">
    <property type="entry name" value="DUF5060"/>
</dbReference>
<accession>A0A9D2EBJ8</accession>
<dbReference type="Gene3D" id="2.60.40.3950">
    <property type="match status" value="1"/>
</dbReference>
<comment type="caution">
    <text evidence="4">The sequence shown here is derived from an EMBL/GenBank/DDBJ whole genome shotgun (WGS) entry which is preliminary data.</text>
</comment>
<dbReference type="Proteomes" id="UP000824037">
    <property type="component" value="Unassembled WGS sequence"/>
</dbReference>
<dbReference type="Pfam" id="PF18310">
    <property type="entry name" value="DUF5605"/>
    <property type="match status" value="1"/>
</dbReference>
<proteinExistence type="predicted"/>
<evidence type="ECO:0000259" key="1">
    <source>
        <dbReference type="Pfam" id="PF13204"/>
    </source>
</evidence>
<protein>
    <submittedName>
        <fullName evidence="4">DUF5060 domain-containing protein</fullName>
    </submittedName>
</protein>
<gene>
    <name evidence="4" type="ORF">H9815_00950</name>
</gene>
<reference evidence="4" key="2">
    <citation type="submission" date="2021-04" db="EMBL/GenBank/DDBJ databases">
        <authorList>
            <person name="Gilroy R."/>
        </authorList>
    </citation>
    <scope>NUCLEOTIDE SEQUENCE</scope>
    <source>
        <strain evidence="4">ChiGjej4B4-7305</strain>
    </source>
</reference>
<dbReference type="GO" id="GO:0005975">
    <property type="term" value="P:carbohydrate metabolic process"/>
    <property type="evidence" value="ECO:0007669"/>
    <property type="project" value="UniProtKB-ARBA"/>
</dbReference>
<dbReference type="PANTHER" id="PTHR37836">
    <property type="entry name" value="LMO1036 PROTEIN"/>
    <property type="match status" value="1"/>
</dbReference>
<evidence type="ECO:0000313" key="4">
    <source>
        <dbReference type="EMBL" id="HIZ34316.1"/>
    </source>
</evidence>
<dbReference type="EMBL" id="DXBY01000019">
    <property type="protein sequence ID" value="HIZ34316.1"/>
    <property type="molecule type" value="Genomic_DNA"/>
</dbReference>
<dbReference type="Pfam" id="PF13204">
    <property type="entry name" value="Apiosidase"/>
    <property type="match status" value="1"/>
</dbReference>
<evidence type="ECO:0000313" key="5">
    <source>
        <dbReference type="Proteomes" id="UP000824037"/>
    </source>
</evidence>
<dbReference type="Gene3D" id="3.20.20.80">
    <property type="entry name" value="Glycosidases"/>
    <property type="match status" value="1"/>
</dbReference>
<dbReference type="InterPro" id="IPR041239">
    <property type="entry name" value="DUF5605"/>
</dbReference>
<dbReference type="InterPro" id="IPR025277">
    <property type="entry name" value="Apiosidase-like_cat_dom"/>
</dbReference>
<feature type="domain" description="Apiosidase-like catalytic" evidence="1">
    <location>
        <begin position="113"/>
        <end position="370"/>
    </location>
</feature>
<organism evidence="4 5">
    <name type="scientific">Candidatus Ruania gallistercoris</name>
    <dbReference type="NCBI Taxonomy" id="2838746"/>
    <lineage>
        <taxon>Bacteria</taxon>
        <taxon>Bacillati</taxon>
        <taxon>Actinomycetota</taxon>
        <taxon>Actinomycetes</taxon>
        <taxon>Micrococcales</taxon>
        <taxon>Ruaniaceae</taxon>
        <taxon>Ruania</taxon>
    </lineage>
</organism>
<dbReference type="Pfam" id="PF16586">
    <property type="entry name" value="DUF5060"/>
    <property type="match status" value="1"/>
</dbReference>
<dbReference type="SUPFAM" id="SSF51445">
    <property type="entry name" value="(Trans)glycosidases"/>
    <property type="match status" value="1"/>
</dbReference>
<dbReference type="PANTHER" id="PTHR37836:SF2">
    <property type="entry name" value="DUF4038 DOMAIN-CONTAINING PROTEIN"/>
    <property type="match status" value="1"/>
</dbReference>
<sequence length="481" mass="54698">MTGRTDPTGKTEAGSAVERWGLHEIELTGPDTGNPFLDVALTATFQHRNREVTVDGFYDGDGTYRIRFSPDQEGRWTYRTSSSAVELDGVTGHLTVTPPGPGNHGPVQVAGPRTFRYADGTRHESFGTTCYHWTHTGDRAHEEETLASLADSPFNKVRMCLLPTGGMRPPRLAFVGDEPGQLDKTRFDLEFFRHFEARVLDLQRLGIEADLILFHPYDKGEWGVDNMTAEEDRRFVRYVVARLGALRNVWWSIANEFDFNTAKTMADWDDLLQYVQQIDPYRRLASIHNGTEMYVHASVYDFSKPWTTHQSIQHWDAGLTEHWRRQAAKPVVLDEIGYEGDIDRRWGNLSGRDLTRRFWRTMAGGGFMGHGECYVDSQPAWISAGGRLIGSSPARIAFLREVIAEGPADWIAARADGYRLDYLGERRHAYHDLELDEAEHTVDLIDTWEMTVTPLPGQYRGNCRIPLPDRTDLAVRVRRAR</sequence>
<dbReference type="InterPro" id="IPR013783">
    <property type="entry name" value="Ig-like_fold"/>
</dbReference>
<reference evidence="4" key="1">
    <citation type="journal article" date="2021" name="PeerJ">
        <title>Extensive microbial diversity within the chicken gut microbiome revealed by metagenomics and culture.</title>
        <authorList>
            <person name="Gilroy R."/>
            <person name="Ravi A."/>
            <person name="Getino M."/>
            <person name="Pursley I."/>
            <person name="Horton D.L."/>
            <person name="Alikhan N.F."/>
            <person name="Baker D."/>
            <person name="Gharbi K."/>
            <person name="Hall N."/>
            <person name="Watson M."/>
            <person name="Adriaenssens E.M."/>
            <person name="Foster-Nyarko E."/>
            <person name="Jarju S."/>
            <person name="Secka A."/>
            <person name="Antonio M."/>
            <person name="Oren A."/>
            <person name="Chaudhuri R.R."/>
            <person name="La Ragione R."/>
            <person name="Hildebrand F."/>
            <person name="Pallen M.J."/>
        </authorList>
    </citation>
    <scope>NUCLEOTIDE SEQUENCE</scope>
    <source>
        <strain evidence="4">ChiGjej4B4-7305</strain>
    </source>
</reference>
<feature type="domain" description="DUF5605" evidence="3">
    <location>
        <begin position="412"/>
        <end position="478"/>
    </location>
</feature>